<evidence type="ECO:0000256" key="9">
    <source>
        <dbReference type="ARBA" id="ARBA00022869"/>
    </source>
</evidence>
<dbReference type="SMART" id="SM00274">
    <property type="entry name" value="FOLN"/>
    <property type="match status" value="1"/>
</dbReference>
<dbReference type="CDD" id="cd01328">
    <property type="entry name" value="FSL_SPARC"/>
    <property type="match status" value="1"/>
</dbReference>
<dbReference type="GO" id="GO:0005615">
    <property type="term" value="C:extracellular space"/>
    <property type="evidence" value="ECO:0007669"/>
    <property type="project" value="InterPro"/>
</dbReference>
<keyword evidence="9" id="KW-0084">Basement membrane</keyword>
<dbReference type="InterPro" id="IPR019577">
    <property type="entry name" value="SPARC/Testican_Ca-bd-dom"/>
</dbReference>
<comment type="caution">
    <text evidence="19">The sequence shown here is derived from an EMBL/GenBank/DDBJ whole genome shotgun (WGS) entry which is preliminary data.</text>
</comment>
<evidence type="ECO:0000313" key="20">
    <source>
        <dbReference type="Proteomes" id="UP000532908"/>
    </source>
</evidence>
<comment type="subcellular location">
    <subcellularLocation>
        <location evidence="1">Secreted</location>
        <location evidence="1">Extracellular space</location>
        <location evidence="1">Extracellular matrix</location>
        <location evidence="1">Basement membrane</location>
    </subcellularLocation>
</comment>
<proteinExistence type="inferred from homology"/>
<dbReference type="PROSITE" id="PS51465">
    <property type="entry name" value="KAZAL_2"/>
    <property type="match status" value="1"/>
</dbReference>
<comment type="similarity">
    <text evidence="2">Belongs to the SPARC family.</text>
</comment>
<keyword evidence="5" id="KW-0272">Extracellular matrix</keyword>
<dbReference type="InterPro" id="IPR018247">
    <property type="entry name" value="EF_Hand_1_Ca_BS"/>
</dbReference>
<evidence type="ECO:0000256" key="11">
    <source>
        <dbReference type="ARBA" id="ARBA00023157"/>
    </source>
</evidence>
<protein>
    <recommendedName>
        <fullName evidence="3">SPARC</fullName>
    </recommendedName>
    <alternativeName>
        <fullName evidence="15">Osteonectin</fullName>
    </alternativeName>
    <alternativeName>
        <fullName evidence="14">Secreted protein acidic and rich in cysteine</fullName>
    </alternativeName>
</protein>
<dbReference type="Gene3D" id="1.10.238.10">
    <property type="entry name" value="EF-hand"/>
    <property type="match status" value="1"/>
</dbReference>
<keyword evidence="7 17" id="KW-0732">Signal</keyword>
<dbReference type="FunFam" id="1.10.238.10:FF:000068">
    <property type="entry name" value="SPARC isoform 1"/>
    <property type="match status" value="1"/>
</dbReference>
<dbReference type="InterPro" id="IPR003645">
    <property type="entry name" value="Fol_N"/>
</dbReference>
<evidence type="ECO:0000256" key="17">
    <source>
        <dbReference type="SAM" id="SignalP"/>
    </source>
</evidence>
<dbReference type="SUPFAM" id="SSF47473">
    <property type="entry name" value="EF-hand"/>
    <property type="match status" value="1"/>
</dbReference>
<evidence type="ECO:0000256" key="16">
    <source>
        <dbReference type="PIRSR" id="PIRSR637641-50"/>
    </source>
</evidence>
<name>A0A7K9FU68_STEPR</name>
<keyword evidence="10" id="KW-0186">Copper</keyword>
<dbReference type="EMBL" id="VWZL01005275">
    <property type="protein sequence ID" value="NXG92585.1"/>
    <property type="molecule type" value="Genomic_DNA"/>
</dbReference>
<keyword evidence="4" id="KW-0964">Secreted</keyword>
<evidence type="ECO:0000256" key="10">
    <source>
        <dbReference type="ARBA" id="ARBA00023008"/>
    </source>
</evidence>
<dbReference type="PANTHER" id="PTHR13866">
    <property type="entry name" value="SPARC OSTEONECTIN"/>
    <property type="match status" value="1"/>
</dbReference>
<evidence type="ECO:0000256" key="3">
    <source>
        <dbReference type="ARBA" id="ARBA00019049"/>
    </source>
</evidence>
<feature type="disulfide bond" evidence="16">
    <location>
        <begin position="152"/>
        <end position="268"/>
    </location>
</feature>
<feature type="disulfide bond" evidence="16">
    <location>
        <begin position="74"/>
        <end position="90"/>
    </location>
</feature>
<evidence type="ECO:0000256" key="2">
    <source>
        <dbReference type="ARBA" id="ARBA00006404"/>
    </source>
</evidence>
<dbReference type="Pfam" id="PF09289">
    <property type="entry name" value="FOLN"/>
    <property type="match status" value="1"/>
</dbReference>
<evidence type="ECO:0000256" key="8">
    <source>
        <dbReference type="ARBA" id="ARBA00022837"/>
    </source>
</evidence>
<dbReference type="PROSITE" id="PS00613">
    <property type="entry name" value="OSTEONECTIN_2"/>
    <property type="match status" value="1"/>
</dbReference>
<evidence type="ECO:0000256" key="5">
    <source>
        <dbReference type="ARBA" id="ARBA00022530"/>
    </source>
</evidence>
<evidence type="ECO:0000256" key="7">
    <source>
        <dbReference type="ARBA" id="ARBA00022729"/>
    </source>
</evidence>
<keyword evidence="20" id="KW-1185">Reference proteome</keyword>
<feature type="disulfide bond" evidence="16">
    <location>
        <begin position="276"/>
        <end position="292"/>
    </location>
</feature>
<dbReference type="GO" id="GO:0005509">
    <property type="term" value="F:calcium ion binding"/>
    <property type="evidence" value="ECO:0007669"/>
    <property type="project" value="InterPro"/>
</dbReference>
<sequence>MRAWIFFLLCLAGKALAAPQEALPDETEVIEDPTTEVGDSAPPYAPGQLVGGGDGSGSDFAPCPLPDPCQNHHCKHGKVCEVDDNNSPMCVCQDPSSCPATAGVFEKVCGTDNKTYDSSCHFFATKCTLEGTKKGHKLHLDYIGPCKFIPACLDTELTEFPLRMRDWLKNVLITLPSWGSPLHTIPLLTRSPRPLLRQVKKIHENEKRLEAGDHTVELLARDFEKNYNMYIFPVHWQFGQLDQHPIDGYLSHTELAPLRAPLIPMEHCTTRFFEACDLDNDKYIALEEWASCFGIKER</sequence>
<feature type="disulfide bond" evidence="16">
    <location>
        <begin position="98"/>
        <end position="120"/>
    </location>
</feature>
<evidence type="ECO:0000259" key="18">
    <source>
        <dbReference type="PROSITE" id="PS51465"/>
    </source>
</evidence>
<evidence type="ECO:0000256" key="13">
    <source>
        <dbReference type="ARBA" id="ARBA00025574"/>
    </source>
</evidence>
<feature type="signal peptide" evidence="17">
    <location>
        <begin position="1"/>
        <end position="17"/>
    </location>
</feature>
<dbReference type="SMART" id="SM00280">
    <property type="entry name" value="KAZAL"/>
    <property type="match status" value="1"/>
</dbReference>
<dbReference type="PROSITE" id="PS00612">
    <property type="entry name" value="OSTEONECTIN_1"/>
    <property type="match status" value="1"/>
</dbReference>
<feature type="disulfide bond" evidence="16">
    <location>
        <begin position="109"/>
        <end position="146"/>
    </location>
</feature>
<keyword evidence="6" id="KW-0479">Metal-binding</keyword>
<organism evidence="19 20">
    <name type="scientific">Stercorarius parasiticus</name>
    <name type="common">Parasitic jaeger</name>
    <name type="synonym">Arctic skua</name>
    <dbReference type="NCBI Taxonomy" id="54059"/>
    <lineage>
        <taxon>Eukaryota</taxon>
        <taxon>Metazoa</taxon>
        <taxon>Chordata</taxon>
        <taxon>Craniata</taxon>
        <taxon>Vertebrata</taxon>
        <taxon>Euteleostomi</taxon>
        <taxon>Archelosauria</taxon>
        <taxon>Archosauria</taxon>
        <taxon>Dinosauria</taxon>
        <taxon>Saurischia</taxon>
        <taxon>Theropoda</taxon>
        <taxon>Coelurosauria</taxon>
        <taxon>Aves</taxon>
        <taxon>Neognathae</taxon>
        <taxon>Neoaves</taxon>
        <taxon>Charadriiformes</taxon>
        <taxon>Stercorariidae</taxon>
        <taxon>Stercorarius</taxon>
    </lineage>
</organism>
<feature type="chain" id="PRO_5029487802" description="SPARC" evidence="17">
    <location>
        <begin position="18"/>
        <end position="298"/>
    </location>
</feature>
<feature type="disulfide bond" evidence="16">
    <location>
        <begin position="69"/>
        <end position="80"/>
    </location>
</feature>
<evidence type="ECO:0000256" key="15">
    <source>
        <dbReference type="ARBA" id="ARBA00032081"/>
    </source>
</evidence>
<dbReference type="InterPro" id="IPR011992">
    <property type="entry name" value="EF-hand-dom_pair"/>
</dbReference>
<evidence type="ECO:0000256" key="14">
    <source>
        <dbReference type="ARBA" id="ARBA00031976"/>
    </source>
</evidence>
<keyword evidence="12" id="KW-0325">Glycoprotein</keyword>
<comment type="function">
    <text evidence="13">Appears to regulate cell growth through interactions with the extracellular matrix and cytokines. Binds calcium and copper, several types of collagen, albumin, thrombospondin, PDGF and cell membranes. There are two calcium binding sites; an acidic domain that binds 5 to 8 Ca(2+) with a low affinity and an EF-hand loop that binds a Ca(2+) ion with a high affinity.</text>
</comment>
<accession>A0A7K9FU68</accession>
<dbReference type="PROSITE" id="PS00018">
    <property type="entry name" value="EF_HAND_1"/>
    <property type="match status" value="1"/>
</dbReference>
<feature type="non-terminal residue" evidence="19">
    <location>
        <position position="298"/>
    </location>
</feature>
<keyword evidence="11 16" id="KW-1015">Disulfide bond</keyword>
<evidence type="ECO:0000256" key="4">
    <source>
        <dbReference type="ARBA" id="ARBA00022525"/>
    </source>
</evidence>
<dbReference type="Pfam" id="PF10591">
    <property type="entry name" value="SPARC_Ca_bdg"/>
    <property type="match status" value="1"/>
</dbReference>
<evidence type="ECO:0000256" key="1">
    <source>
        <dbReference type="ARBA" id="ARBA00004302"/>
    </source>
</evidence>
<dbReference type="InterPro" id="IPR001999">
    <property type="entry name" value="Osteonectin_CS"/>
</dbReference>
<evidence type="ECO:0000256" key="6">
    <source>
        <dbReference type="ARBA" id="ARBA00022723"/>
    </source>
</evidence>
<dbReference type="GO" id="GO:0050840">
    <property type="term" value="F:extracellular matrix binding"/>
    <property type="evidence" value="ECO:0007669"/>
    <property type="project" value="TreeGrafter"/>
</dbReference>
<gene>
    <name evidence="19" type="primary">Sparc</name>
    <name evidence="19" type="ORF">STEPAR_R04577</name>
</gene>
<dbReference type="GO" id="GO:0005518">
    <property type="term" value="F:collagen binding"/>
    <property type="evidence" value="ECO:0007669"/>
    <property type="project" value="TreeGrafter"/>
</dbReference>
<feature type="non-terminal residue" evidence="19">
    <location>
        <position position="1"/>
    </location>
</feature>
<dbReference type="InterPro" id="IPR015369">
    <property type="entry name" value="Follistatin/Osteonectin_EGF"/>
</dbReference>
<dbReference type="FunFam" id="3.30.60.30:FF:000004">
    <property type="entry name" value="SPARC isoform 1"/>
    <property type="match status" value="1"/>
</dbReference>
<reference evidence="19 20" key="1">
    <citation type="submission" date="2019-09" db="EMBL/GenBank/DDBJ databases">
        <title>Bird 10,000 Genomes (B10K) Project - Family phase.</title>
        <authorList>
            <person name="Zhang G."/>
        </authorList>
    </citation>
    <scope>NUCLEOTIDE SEQUENCE [LARGE SCALE GENOMIC DNA]</scope>
    <source>
        <strain evidence="19">B10K-DU-001-20</strain>
        <tissue evidence="19">Muscle</tissue>
    </source>
</reference>
<dbReference type="AlphaFoldDB" id="A0A7K9FU68"/>
<dbReference type="Pfam" id="PF00050">
    <property type="entry name" value="Kazal_1"/>
    <property type="match status" value="1"/>
</dbReference>
<dbReference type="PANTHER" id="PTHR13866:SF6">
    <property type="entry name" value="SPARC"/>
    <property type="match status" value="1"/>
</dbReference>
<dbReference type="InterPro" id="IPR036058">
    <property type="entry name" value="Kazal_dom_sf"/>
</dbReference>
<dbReference type="InterPro" id="IPR037641">
    <property type="entry name" value="SPARC_FS"/>
</dbReference>
<dbReference type="Proteomes" id="UP000532908">
    <property type="component" value="Unassembled WGS sequence"/>
</dbReference>
<keyword evidence="8" id="KW-0106">Calcium</keyword>
<dbReference type="SUPFAM" id="SSF100895">
    <property type="entry name" value="Kazal-type serine protease inhibitors"/>
    <property type="match status" value="1"/>
</dbReference>
<dbReference type="InterPro" id="IPR002350">
    <property type="entry name" value="Kazal_dom"/>
</dbReference>
<feature type="domain" description="Kazal-like" evidence="18">
    <location>
        <begin position="91"/>
        <end position="148"/>
    </location>
</feature>
<feature type="disulfide bond" evidence="16">
    <location>
        <begin position="92"/>
        <end position="127"/>
    </location>
</feature>
<evidence type="ECO:0000256" key="12">
    <source>
        <dbReference type="ARBA" id="ARBA00023180"/>
    </source>
</evidence>
<dbReference type="GO" id="GO:0005604">
    <property type="term" value="C:basement membrane"/>
    <property type="evidence" value="ECO:0007669"/>
    <property type="project" value="UniProtKB-SubCell"/>
</dbReference>
<dbReference type="Gene3D" id="3.30.60.30">
    <property type="match status" value="1"/>
</dbReference>
<dbReference type="SUPFAM" id="SSF57196">
    <property type="entry name" value="EGF/Laminin"/>
    <property type="match status" value="1"/>
</dbReference>
<evidence type="ECO:0000313" key="19">
    <source>
        <dbReference type="EMBL" id="NXG92585.1"/>
    </source>
</evidence>